<dbReference type="AlphaFoldDB" id="A0A3B0IWK2"/>
<dbReference type="PANTHER" id="PTHR41317">
    <property type="entry name" value="PD-(D_E)XK NUCLEASE FAMILY TRANSPOSASE"/>
    <property type="match status" value="1"/>
</dbReference>
<dbReference type="Pfam" id="PF12784">
    <property type="entry name" value="PDDEXK_2"/>
    <property type="match status" value="1"/>
</dbReference>
<sequence length="147" mass="16698">MALSKFLDPKNDVAFRRIFGTEKNKDILIHFLNDILGFTGKDQIKEIEFLSTIMDAEIASKKQSIVDVLCRDENGVQVIVEMVRPESLRSYCLKGEEFIQKETERILKLIKPDVLPSESTHQCESGNRLVPSDADNEPSLEKEDAQS</sequence>
<name>A0A3B0IWK2_9RICK</name>
<protein>
    <recommendedName>
        <fullName evidence="3">PD-(D/E)XK nuclease family transposase</fullName>
    </recommendedName>
</protein>
<evidence type="ECO:0000313" key="2">
    <source>
        <dbReference type="EMBL" id="SPP33450.1"/>
    </source>
</evidence>
<evidence type="ECO:0000256" key="1">
    <source>
        <dbReference type="SAM" id="MobiDB-lite"/>
    </source>
</evidence>
<proteinExistence type="predicted"/>
<feature type="region of interest" description="Disordered" evidence="1">
    <location>
        <begin position="117"/>
        <end position="147"/>
    </location>
</feature>
<gene>
    <name evidence="2" type="ORF">WBAD_1076</name>
</gene>
<accession>A0A3B0IWK2</accession>
<dbReference type="EMBL" id="OUNE01000186">
    <property type="protein sequence ID" value="SPP33450.1"/>
    <property type="molecule type" value="Genomic_DNA"/>
</dbReference>
<evidence type="ECO:0008006" key="3">
    <source>
        <dbReference type="Google" id="ProtNLM"/>
    </source>
</evidence>
<dbReference type="PANTHER" id="PTHR41317:SF1">
    <property type="entry name" value="PD-(D_E)XK NUCLEASE FAMILY TRANSPOSASE"/>
    <property type="match status" value="1"/>
</dbReference>
<reference evidence="2" key="1">
    <citation type="submission" date="2018-04" db="EMBL/GenBank/DDBJ databases">
        <authorList>
            <person name="Go L.Y."/>
            <person name="Mitchell J.A."/>
        </authorList>
    </citation>
    <scope>NUCLEOTIDE SEQUENCE</scope>
    <source>
        <strain evidence="2">WBAD</strain>
    </source>
</reference>
<organism evidence="2">
    <name type="scientific">Wolbachia endosymbiont of Aleurodicus dispersus</name>
    <dbReference type="NCBI Taxonomy" id="1288877"/>
    <lineage>
        <taxon>Bacteria</taxon>
        <taxon>Pseudomonadati</taxon>
        <taxon>Pseudomonadota</taxon>
        <taxon>Alphaproteobacteria</taxon>
        <taxon>Rickettsiales</taxon>
        <taxon>Anaplasmataceae</taxon>
        <taxon>Wolbachieae</taxon>
        <taxon>Wolbachia</taxon>
    </lineage>
</organism>